<keyword evidence="3" id="KW-0862">Zinc</keyword>
<evidence type="ECO:0000313" key="5">
    <source>
        <dbReference type="EMBL" id="EER35759.1"/>
    </source>
</evidence>
<dbReference type="InterPro" id="IPR011042">
    <property type="entry name" value="6-blade_b-propeller_TolB-like"/>
</dbReference>
<dbReference type="InterPro" id="IPR005511">
    <property type="entry name" value="SMP-30"/>
</dbReference>
<dbReference type="EMBL" id="GG692395">
    <property type="protein sequence ID" value="EER35759.1"/>
    <property type="molecule type" value="Genomic_DNA"/>
</dbReference>
<dbReference type="Gene3D" id="2.120.10.30">
    <property type="entry name" value="TolB, C-terminal domain"/>
    <property type="match status" value="1"/>
</dbReference>
<dbReference type="eggNOG" id="KOG4499">
    <property type="taxonomic scope" value="Eukaryota"/>
</dbReference>
<sequence>MIATKENIFPKKYRGRLTEGVTYDYRTNSLLWIDIIAGEVHRINATDGTNHEILKWESPTESIGAIGLTSNPDIILVCSKYGVAYGNFINSTLEYFFKYPHDESQQIRLRSNDGIIDPWGNLWIGVMNDFKIAKNEGIQPEGGLYRITPDLKFEKMIGDALISNGLGFNEKGDEFYWTDSLTFKIWKFSYDKSTNKLSNKQPLIDLKELYPDIESPEPDGFVMTEDGDIYTCIFSSGTILHVNNKGEEIERIKIDNAKRITCITTGGENNDTFYITTGHLELETNDELIPDANNESDDDLGGFLFKIETKSNLKGQKKNIWGGKI</sequence>
<name>C5M359_CANTT</name>
<evidence type="ECO:0000256" key="1">
    <source>
        <dbReference type="ARBA" id="ARBA00008853"/>
    </source>
</evidence>
<keyword evidence="6" id="KW-1185">Reference proteome</keyword>
<dbReference type="PANTHER" id="PTHR10907">
    <property type="entry name" value="REGUCALCIN"/>
    <property type="match status" value="1"/>
</dbReference>
<protein>
    <submittedName>
        <fullName evidence="5">Cell growth protein CGR1</fullName>
    </submittedName>
</protein>
<keyword evidence="3" id="KW-0479">Metal-binding</keyword>
<evidence type="ECO:0000256" key="3">
    <source>
        <dbReference type="PIRSR" id="PIRSR605511-2"/>
    </source>
</evidence>
<dbReference type="GO" id="GO:0005509">
    <property type="term" value="F:calcium ion binding"/>
    <property type="evidence" value="ECO:0007669"/>
    <property type="project" value="TreeGrafter"/>
</dbReference>
<dbReference type="PRINTS" id="PR01790">
    <property type="entry name" value="SMP30FAMILY"/>
</dbReference>
<evidence type="ECO:0000259" key="4">
    <source>
        <dbReference type="Pfam" id="PF08450"/>
    </source>
</evidence>
<feature type="binding site" evidence="3">
    <location>
        <position position="219"/>
    </location>
    <ligand>
        <name>a divalent metal cation</name>
        <dbReference type="ChEBI" id="CHEBI:60240"/>
    </ligand>
</feature>
<dbReference type="SUPFAM" id="SSF63829">
    <property type="entry name" value="Calcium-dependent phosphotriesterase"/>
    <property type="match status" value="1"/>
</dbReference>
<dbReference type="KEGG" id="ctp:CTRG_00498"/>
<dbReference type="GO" id="GO:0004341">
    <property type="term" value="F:gluconolactonase activity"/>
    <property type="evidence" value="ECO:0007669"/>
    <property type="project" value="TreeGrafter"/>
</dbReference>
<gene>
    <name evidence="5" type="ORF">CTRG_00498</name>
</gene>
<feature type="binding site" evidence="3">
    <location>
        <position position="110"/>
    </location>
    <ligand>
        <name>substrate</name>
    </ligand>
</feature>
<evidence type="ECO:0000313" key="6">
    <source>
        <dbReference type="Proteomes" id="UP000002037"/>
    </source>
</evidence>
<evidence type="ECO:0000256" key="2">
    <source>
        <dbReference type="PIRSR" id="PIRSR605511-1"/>
    </source>
</evidence>
<feature type="domain" description="SMP-30/Gluconolactonase/LRE-like region" evidence="4">
    <location>
        <begin position="17"/>
        <end position="278"/>
    </location>
</feature>
<proteinExistence type="inferred from homology"/>
<dbReference type="Proteomes" id="UP000002037">
    <property type="component" value="Unassembled WGS sequence"/>
</dbReference>
<dbReference type="InterPro" id="IPR013658">
    <property type="entry name" value="SGL"/>
</dbReference>
<dbReference type="Pfam" id="PF08450">
    <property type="entry name" value="SGL"/>
    <property type="match status" value="1"/>
</dbReference>
<reference evidence="5 6" key="1">
    <citation type="journal article" date="2009" name="Nature">
        <title>Evolution of pathogenicity and sexual reproduction in eight Candida genomes.</title>
        <authorList>
            <person name="Butler G."/>
            <person name="Rasmussen M.D."/>
            <person name="Lin M.F."/>
            <person name="Santos M.A."/>
            <person name="Sakthikumar S."/>
            <person name="Munro C.A."/>
            <person name="Rheinbay E."/>
            <person name="Grabherr M."/>
            <person name="Forche A."/>
            <person name="Reedy J.L."/>
            <person name="Agrafioti I."/>
            <person name="Arnaud M.B."/>
            <person name="Bates S."/>
            <person name="Brown A.J."/>
            <person name="Brunke S."/>
            <person name="Costanzo M.C."/>
            <person name="Fitzpatrick D.A."/>
            <person name="de Groot P.W."/>
            <person name="Harris D."/>
            <person name="Hoyer L.L."/>
            <person name="Hube B."/>
            <person name="Klis F.M."/>
            <person name="Kodira C."/>
            <person name="Lennard N."/>
            <person name="Logue M.E."/>
            <person name="Martin R."/>
            <person name="Neiman A.M."/>
            <person name="Nikolaou E."/>
            <person name="Quail M.A."/>
            <person name="Quinn J."/>
            <person name="Santos M.C."/>
            <person name="Schmitzberger F.F."/>
            <person name="Sherlock G."/>
            <person name="Shah P."/>
            <person name="Silverstein K.A."/>
            <person name="Skrzypek M.S."/>
            <person name="Soll D."/>
            <person name="Staggs R."/>
            <person name="Stansfield I."/>
            <person name="Stumpf M.P."/>
            <person name="Sudbery P.E."/>
            <person name="Srikantha T."/>
            <person name="Zeng Q."/>
            <person name="Berman J."/>
            <person name="Berriman M."/>
            <person name="Heitman J."/>
            <person name="Gow N.A."/>
            <person name="Lorenz M.C."/>
            <person name="Birren B.W."/>
            <person name="Kellis M."/>
            <person name="Cuomo C.A."/>
        </authorList>
    </citation>
    <scope>NUCLEOTIDE SEQUENCE [LARGE SCALE GENOMIC DNA]</scope>
    <source>
        <strain evidence="6">ATCC MYA-3404 / T1</strain>
    </source>
</reference>
<feature type="binding site" evidence="3">
    <location>
        <position position="112"/>
    </location>
    <ligand>
        <name>substrate</name>
    </ligand>
</feature>
<feature type="binding site" evidence="3">
    <location>
        <position position="164"/>
    </location>
    <ligand>
        <name>a divalent metal cation</name>
        <dbReference type="ChEBI" id="CHEBI:60240"/>
    </ligand>
</feature>
<dbReference type="PANTHER" id="PTHR10907:SF47">
    <property type="entry name" value="REGUCALCIN"/>
    <property type="match status" value="1"/>
</dbReference>
<accession>C5M359</accession>
<dbReference type="OrthoDB" id="423498at2759"/>
<dbReference type="VEuPathDB" id="FungiDB:CTRG_00498"/>
<dbReference type="GeneID" id="8298383"/>
<comment type="similarity">
    <text evidence="1">Belongs to the SMP-30/CGR1 family.</text>
</comment>
<dbReference type="AlphaFoldDB" id="C5M359"/>
<feature type="binding site" evidence="3">
    <location>
        <position position="19"/>
    </location>
    <ligand>
        <name>a divalent metal cation</name>
        <dbReference type="ChEBI" id="CHEBI:60240"/>
    </ligand>
</feature>
<dbReference type="HOGENOM" id="CLU_036110_3_1_1"/>
<comment type="cofactor">
    <cofactor evidence="3">
        <name>Zn(2+)</name>
        <dbReference type="ChEBI" id="CHEBI:29105"/>
    </cofactor>
    <text evidence="3">Binds 1 divalent metal cation per subunit.</text>
</comment>
<dbReference type="RefSeq" id="XP_002545717.1">
    <property type="nucleotide sequence ID" value="XM_002545671.1"/>
</dbReference>
<dbReference type="STRING" id="294747.C5M359"/>
<feature type="active site" description="Proton donor/acceptor" evidence="2">
    <location>
        <position position="219"/>
    </location>
</feature>
<organism evidence="5 6">
    <name type="scientific">Candida tropicalis (strain ATCC MYA-3404 / T1)</name>
    <name type="common">Yeast</name>
    <dbReference type="NCBI Taxonomy" id="294747"/>
    <lineage>
        <taxon>Eukaryota</taxon>
        <taxon>Fungi</taxon>
        <taxon>Dikarya</taxon>
        <taxon>Ascomycota</taxon>
        <taxon>Saccharomycotina</taxon>
        <taxon>Pichiomycetes</taxon>
        <taxon>Debaryomycetaceae</taxon>
        <taxon>Candida/Lodderomyces clade</taxon>
        <taxon>Candida</taxon>
    </lineage>
</organism>